<dbReference type="PANTHER" id="PTHR19282:SF551">
    <property type="entry name" value="RE08073P-RELATED"/>
    <property type="match status" value="1"/>
</dbReference>
<keyword evidence="5 6" id="KW-0472">Membrane</keyword>
<comment type="subcellular location">
    <subcellularLocation>
        <location evidence="1 6">Membrane</location>
        <topology evidence="1 6">Multi-pass membrane protein</topology>
    </subcellularLocation>
</comment>
<evidence type="ECO:0000256" key="1">
    <source>
        <dbReference type="ARBA" id="ARBA00004141"/>
    </source>
</evidence>
<keyword evidence="3 6" id="KW-0812">Transmembrane</keyword>
<dbReference type="GO" id="GO:0005886">
    <property type="term" value="C:plasma membrane"/>
    <property type="evidence" value="ECO:0007669"/>
    <property type="project" value="TreeGrafter"/>
</dbReference>
<protein>
    <recommendedName>
        <fullName evidence="6">Tetraspanin</fullName>
    </recommendedName>
</protein>
<keyword evidence="4 6" id="KW-1133">Transmembrane helix</keyword>
<dbReference type="AlphaFoldDB" id="A0A9D4S0F9"/>
<reference evidence="7" key="2">
    <citation type="submission" date="2020-11" db="EMBL/GenBank/DDBJ databases">
        <authorList>
            <person name="McCartney M.A."/>
            <person name="Auch B."/>
            <person name="Kono T."/>
            <person name="Mallez S."/>
            <person name="Becker A."/>
            <person name="Gohl D.M."/>
            <person name="Silverstein K.A.T."/>
            <person name="Koren S."/>
            <person name="Bechman K.B."/>
            <person name="Herman A."/>
            <person name="Abrahante J.E."/>
            <person name="Garbe J."/>
        </authorList>
    </citation>
    <scope>NUCLEOTIDE SEQUENCE</scope>
    <source>
        <strain evidence="7">Duluth1</strain>
        <tissue evidence="7">Whole animal</tissue>
    </source>
</reference>
<dbReference type="SUPFAM" id="SSF48652">
    <property type="entry name" value="Tetraspanin"/>
    <property type="match status" value="1"/>
</dbReference>
<feature type="transmembrane region" description="Helical" evidence="6">
    <location>
        <begin position="56"/>
        <end position="80"/>
    </location>
</feature>
<dbReference type="EMBL" id="JAIWYP010000001">
    <property type="protein sequence ID" value="KAH3887864.1"/>
    <property type="molecule type" value="Genomic_DNA"/>
</dbReference>
<comment type="similarity">
    <text evidence="2 6">Belongs to the tetraspanin (TM4SF) family.</text>
</comment>
<dbReference type="PIRSF" id="PIRSF002419">
    <property type="entry name" value="Tetraspanin"/>
    <property type="match status" value="1"/>
</dbReference>
<comment type="caution">
    <text evidence="7">The sequence shown here is derived from an EMBL/GenBank/DDBJ whole genome shotgun (WGS) entry which is preliminary data.</text>
</comment>
<name>A0A9D4S0F9_DREPO</name>
<accession>A0A9D4S0F9</accession>
<dbReference type="PRINTS" id="PR00259">
    <property type="entry name" value="TMFOUR"/>
</dbReference>
<dbReference type="PANTHER" id="PTHR19282">
    <property type="entry name" value="TETRASPANIN"/>
    <property type="match status" value="1"/>
</dbReference>
<feature type="transmembrane region" description="Helical" evidence="6">
    <location>
        <begin position="12"/>
        <end position="36"/>
    </location>
</feature>
<evidence type="ECO:0000313" key="8">
    <source>
        <dbReference type="Proteomes" id="UP000828390"/>
    </source>
</evidence>
<sequence>MASSRLALCFRILTIILAILIWIIGGAILAFSIYLRVDYWINQYVQASSELQAYSISVYVFIATGACIIVFCIVGIYGAARPDKCALIVYTIFLPILLCALIGGGVYAYVYREEIENTVKNSNTLLRLVQEKYGNDARVTHSINFMQKELMCCGGIAYTDYLESFWANDYTSEKPEERKNMAPLTCCKDYKRYEDIPITEYRYCPIYTSDANQIGNPLKDINPNINRKGCGEAFVDFFQEHIKTAAAICFTIVGLLFLAIVFAALTLFHLRKAPVSREDDVVYEMARTQEKSPYPARGTPYANLYQS</sequence>
<dbReference type="InterPro" id="IPR008952">
    <property type="entry name" value="Tetraspanin_EC2_sf"/>
</dbReference>
<dbReference type="Pfam" id="PF00335">
    <property type="entry name" value="Tetraspanin"/>
    <property type="match status" value="1"/>
</dbReference>
<evidence type="ECO:0000256" key="6">
    <source>
        <dbReference type="RuleBase" id="RU361218"/>
    </source>
</evidence>
<dbReference type="Gene3D" id="1.10.1450.10">
    <property type="entry name" value="Tetraspanin"/>
    <property type="match status" value="1"/>
</dbReference>
<dbReference type="InterPro" id="IPR018499">
    <property type="entry name" value="Tetraspanin/Peripherin"/>
</dbReference>
<dbReference type="Proteomes" id="UP000828390">
    <property type="component" value="Unassembled WGS sequence"/>
</dbReference>
<reference evidence="7" key="1">
    <citation type="journal article" date="2019" name="bioRxiv">
        <title>The Genome of the Zebra Mussel, Dreissena polymorpha: A Resource for Invasive Species Research.</title>
        <authorList>
            <person name="McCartney M.A."/>
            <person name="Auch B."/>
            <person name="Kono T."/>
            <person name="Mallez S."/>
            <person name="Zhang Y."/>
            <person name="Obille A."/>
            <person name="Becker A."/>
            <person name="Abrahante J.E."/>
            <person name="Garbe J."/>
            <person name="Badalamenti J.P."/>
            <person name="Herman A."/>
            <person name="Mangelson H."/>
            <person name="Liachko I."/>
            <person name="Sullivan S."/>
            <person name="Sone E.D."/>
            <person name="Koren S."/>
            <person name="Silverstein K.A.T."/>
            <person name="Beckman K.B."/>
            <person name="Gohl D.M."/>
        </authorList>
    </citation>
    <scope>NUCLEOTIDE SEQUENCE</scope>
    <source>
        <strain evidence="7">Duluth1</strain>
        <tissue evidence="7">Whole animal</tissue>
    </source>
</reference>
<gene>
    <name evidence="7" type="ORF">DPMN_011886</name>
</gene>
<evidence type="ECO:0000256" key="5">
    <source>
        <dbReference type="ARBA" id="ARBA00023136"/>
    </source>
</evidence>
<evidence type="ECO:0000313" key="7">
    <source>
        <dbReference type="EMBL" id="KAH3887864.1"/>
    </source>
</evidence>
<evidence type="ECO:0000256" key="4">
    <source>
        <dbReference type="ARBA" id="ARBA00022989"/>
    </source>
</evidence>
<feature type="transmembrane region" description="Helical" evidence="6">
    <location>
        <begin position="245"/>
        <end position="268"/>
    </location>
</feature>
<dbReference type="OrthoDB" id="10679612at2759"/>
<proteinExistence type="inferred from homology"/>
<feature type="transmembrane region" description="Helical" evidence="6">
    <location>
        <begin position="87"/>
        <end position="110"/>
    </location>
</feature>
<keyword evidence="8" id="KW-1185">Reference proteome</keyword>
<evidence type="ECO:0000256" key="3">
    <source>
        <dbReference type="ARBA" id="ARBA00022692"/>
    </source>
</evidence>
<organism evidence="7 8">
    <name type="scientific">Dreissena polymorpha</name>
    <name type="common">Zebra mussel</name>
    <name type="synonym">Mytilus polymorpha</name>
    <dbReference type="NCBI Taxonomy" id="45954"/>
    <lineage>
        <taxon>Eukaryota</taxon>
        <taxon>Metazoa</taxon>
        <taxon>Spiralia</taxon>
        <taxon>Lophotrochozoa</taxon>
        <taxon>Mollusca</taxon>
        <taxon>Bivalvia</taxon>
        <taxon>Autobranchia</taxon>
        <taxon>Heteroconchia</taxon>
        <taxon>Euheterodonta</taxon>
        <taxon>Imparidentia</taxon>
        <taxon>Neoheterodontei</taxon>
        <taxon>Myida</taxon>
        <taxon>Dreissenoidea</taxon>
        <taxon>Dreissenidae</taxon>
        <taxon>Dreissena</taxon>
    </lineage>
</organism>
<evidence type="ECO:0000256" key="2">
    <source>
        <dbReference type="ARBA" id="ARBA00006840"/>
    </source>
</evidence>
<dbReference type="InterPro" id="IPR000301">
    <property type="entry name" value="Tetraspanin_animals"/>
</dbReference>